<dbReference type="Ensembl" id="ENSPNAT00000021334.2">
    <property type="protein sequence ID" value="ENSPNAP00000031908.2"/>
    <property type="gene ID" value="ENSPNAG00000019533.2"/>
</dbReference>
<dbReference type="PANTHER" id="PTHR36682">
    <property type="entry name" value="RAB15 EFFECTOR PROTEIN"/>
    <property type="match status" value="1"/>
</dbReference>
<reference evidence="1 2" key="1">
    <citation type="submission" date="2020-10" db="EMBL/GenBank/DDBJ databases">
        <title>Pygocentrus nattereri (red-bellied piranha) genome, fPygNat1, primary haplotype.</title>
        <authorList>
            <person name="Myers G."/>
            <person name="Meyer A."/>
            <person name="Karagic N."/>
            <person name="Pippel M."/>
            <person name="Winkler S."/>
            <person name="Tracey A."/>
            <person name="Wood J."/>
            <person name="Formenti G."/>
            <person name="Howe K."/>
            <person name="Fedrigo O."/>
            <person name="Jarvis E.D."/>
        </authorList>
    </citation>
    <scope>NUCLEOTIDE SEQUENCE [LARGE SCALE GENOMIC DNA]</scope>
</reference>
<dbReference type="OMA" id="MFGVPGK"/>
<reference evidence="1" key="2">
    <citation type="submission" date="2025-08" db="UniProtKB">
        <authorList>
            <consortium name="Ensembl"/>
        </authorList>
    </citation>
    <scope>IDENTIFICATION</scope>
</reference>
<name>A0A3B4E897_PYGNA</name>
<dbReference type="GeneTree" id="ENSGT01150000287185"/>
<reference evidence="1" key="3">
    <citation type="submission" date="2025-09" db="UniProtKB">
        <authorList>
            <consortium name="Ensembl"/>
        </authorList>
    </citation>
    <scope>IDENTIFICATION</scope>
</reference>
<protein>
    <submittedName>
        <fullName evidence="1">Sb:cb470</fullName>
    </submittedName>
</protein>
<organism evidence="1 2">
    <name type="scientific">Pygocentrus nattereri</name>
    <name type="common">Red-bellied piranha</name>
    <dbReference type="NCBI Taxonomy" id="42514"/>
    <lineage>
        <taxon>Eukaryota</taxon>
        <taxon>Metazoa</taxon>
        <taxon>Chordata</taxon>
        <taxon>Craniata</taxon>
        <taxon>Vertebrata</taxon>
        <taxon>Euteleostomi</taxon>
        <taxon>Actinopterygii</taxon>
        <taxon>Neopterygii</taxon>
        <taxon>Teleostei</taxon>
        <taxon>Ostariophysi</taxon>
        <taxon>Characiformes</taxon>
        <taxon>Characoidei</taxon>
        <taxon>Pygocentrus</taxon>
    </lineage>
</organism>
<dbReference type="PANTHER" id="PTHR36682:SF1">
    <property type="entry name" value="RAB15 EFFECTOR PROTEIN"/>
    <property type="match status" value="1"/>
</dbReference>
<dbReference type="AlphaFoldDB" id="A0A3B4E897"/>
<dbReference type="InterPro" id="IPR027985">
    <property type="entry name" value="Rab15_effector"/>
</dbReference>
<evidence type="ECO:0000313" key="1">
    <source>
        <dbReference type="Ensembl" id="ENSPNAP00000031908.2"/>
    </source>
</evidence>
<proteinExistence type="predicted"/>
<accession>A0A3B4E897</accession>
<sequence length="233" mass="26410">LTIFRCLWSSSSYASATSLFSDCIRVATSRTLEYLLFSDPENKFQPSPAALCEIFLMTYIQRSNQINLANTFNCTVMTQEQRVILGADWVWALLDLPSKNPRIQIVVQVLHPPEKMKENVEERSSDAYMEILHMAGMEPSEKTRAERMVEFCSAIGRTCFALFLFFGHKNDPANIYGLLSNNLHVAVGRCVRIDQAFIENFFRGARHLASPAGMLQAVLNKDNDPLTMLVKFT</sequence>
<evidence type="ECO:0000313" key="2">
    <source>
        <dbReference type="Proteomes" id="UP001501920"/>
    </source>
</evidence>
<dbReference type="Proteomes" id="UP001501920">
    <property type="component" value="Chromosome 8"/>
</dbReference>
<dbReference type="GO" id="GO:0001881">
    <property type="term" value="P:receptor recycling"/>
    <property type="evidence" value="ECO:0007669"/>
    <property type="project" value="InterPro"/>
</dbReference>
<keyword evidence="2" id="KW-1185">Reference proteome</keyword>
<dbReference type="STRING" id="42514.ENSPNAP00000031908"/>
<dbReference type="Pfam" id="PF15208">
    <property type="entry name" value="Rab15_effector"/>
    <property type="match status" value="1"/>
</dbReference>